<reference evidence="3 4" key="1">
    <citation type="journal article" date="2013" name="PLoS Genet.">
        <title>The genome and development-dependent transcriptomes of Pyronema confluens: a window into fungal evolution.</title>
        <authorList>
            <person name="Traeger S."/>
            <person name="Altegoer F."/>
            <person name="Freitag M."/>
            <person name="Gabaldon T."/>
            <person name="Kempken F."/>
            <person name="Kumar A."/>
            <person name="Marcet-Houben M."/>
            <person name="Poggeler S."/>
            <person name="Stajich J.E."/>
            <person name="Nowrousian M."/>
        </authorList>
    </citation>
    <scope>NUCLEOTIDE SEQUENCE [LARGE SCALE GENOMIC DNA]</scope>
    <source>
        <strain evidence="4">CBS 100304</strain>
        <tissue evidence="3">Vegetative mycelium</tissue>
    </source>
</reference>
<dbReference type="InterPro" id="IPR039298">
    <property type="entry name" value="ACOT13"/>
</dbReference>
<comment type="similarity">
    <text evidence="1">Belongs to the thioesterase PaaI family.</text>
</comment>
<dbReference type="OMA" id="QMAMIRG"/>
<organism evidence="3 4">
    <name type="scientific">Pyronema omphalodes (strain CBS 100304)</name>
    <name type="common">Pyronema confluens</name>
    <dbReference type="NCBI Taxonomy" id="1076935"/>
    <lineage>
        <taxon>Eukaryota</taxon>
        <taxon>Fungi</taxon>
        <taxon>Dikarya</taxon>
        <taxon>Ascomycota</taxon>
        <taxon>Pezizomycotina</taxon>
        <taxon>Pezizomycetes</taxon>
        <taxon>Pezizales</taxon>
        <taxon>Pyronemataceae</taxon>
        <taxon>Pyronema</taxon>
    </lineage>
</organism>
<feature type="domain" description="Thioesterase" evidence="2">
    <location>
        <begin position="77"/>
        <end position="154"/>
    </location>
</feature>
<accession>U4LT16</accession>
<dbReference type="GO" id="GO:0047617">
    <property type="term" value="F:fatty acyl-CoA hydrolase activity"/>
    <property type="evidence" value="ECO:0007669"/>
    <property type="project" value="InterPro"/>
</dbReference>
<evidence type="ECO:0000259" key="2">
    <source>
        <dbReference type="Pfam" id="PF03061"/>
    </source>
</evidence>
<name>U4LT16_PYROM</name>
<protein>
    <submittedName>
        <fullName evidence="3">Similar to Acyl-coenzyme A thioesterase 13 acc. no. Q9NPJ3</fullName>
    </submittedName>
</protein>
<dbReference type="Proteomes" id="UP000018144">
    <property type="component" value="Unassembled WGS sequence"/>
</dbReference>
<dbReference type="STRING" id="1076935.U4LT16"/>
<dbReference type="AlphaFoldDB" id="U4LT16"/>
<dbReference type="InterPro" id="IPR006683">
    <property type="entry name" value="Thioestr_dom"/>
</dbReference>
<evidence type="ECO:0000256" key="1">
    <source>
        <dbReference type="ARBA" id="ARBA00008324"/>
    </source>
</evidence>
<dbReference type="EMBL" id="HF935890">
    <property type="protein sequence ID" value="CCX32570.1"/>
    <property type="molecule type" value="Genomic_DNA"/>
</dbReference>
<dbReference type="PANTHER" id="PTHR21660">
    <property type="entry name" value="THIOESTERASE SUPERFAMILY MEMBER-RELATED"/>
    <property type="match status" value="1"/>
</dbReference>
<dbReference type="OrthoDB" id="2831072at2759"/>
<dbReference type="SUPFAM" id="SSF54637">
    <property type="entry name" value="Thioesterase/thiol ester dehydrase-isomerase"/>
    <property type="match status" value="1"/>
</dbReference>
<dbReference type="Gene3D" id="3.10.129.10">
    <property type="entry name" value="Hotdog Thioesterase"/>
    <property type="match status" value="1"/>
</dbReference>
<proteinExistence type="inferred from homology"/>
<dbReference type="InterPro" id="IPR029069">
    <property type="entry name" value="HotDog_dom_sf"/>
</dbReference>
<sequence length="196" mass="21718">MPAGPVSPYVPAPDADAMQKVQHVWDWYFSVAAAAKMEDIIDYRMMGDLTLIDARPEGRSVWKMKIPRYLCNLNLSLHGGGACVLLDMCTMSALAPLAGPKFWVFLGGLTRSMNLTYIRDCPVDTEVIIDSTVIQAGRTMALIRGEIKSPDGKIVYVTVDHNKANVGPGPWMMDHEPEPKMGYEPCWRIGDCDSKL</sequence>
<evidence type="ECO:0000313" key="4">
    <source>
        <dbReference type="Proteomes" id="UP000018144"/>
    </source>
</evidence>
<gene>
    <name evidence="3" type="ORF">PCON_13410</name>
</gene>
<dbReference type="CDD" id="cd03443">
    <property type="entry name" value="PaaI_thioesterase"/>
    <property type="match status" value="1"/>
</dbReference>
<dbReference type="Pfam" id="PF03061">
    <property type="entry name" value="4HBT"/>
    <property type="match status" value="1"/>
</dbReference>
<keyword evidence="4" id="KW-1185">Reference proteome</keyword>
<dbReference type="eggNOG" id="ENOG502S5KJ">
    <property type="taxonomic scope" value="Eukaryota"/>
</dbReference>
<dbReference type="PANTHER" id="PTHR21660:SF9">
    <property type="entry name" value="THIOESTERASE DOMAIN-CONTAINING PROTEIN"/>
    <property type="match status" value="1"/>
</dbReference>
<evidence type="ECO:0000313" key="3">
    <source>
        <dbReference type="EMBL" id="CCX32570.1"/>
    </source>
</evidence>